<gene>
    <name evidence="4" type="ORF">QBC37DRAFT_473191</name>
</gene>
<dbReference type="PANTHER" id="PTHR48171:SF1">
    <property type="entry name" value="VACUOLAR PROTEIN SORTING-ASSOCIATED PROTEIN 62"/>
    <property type="match status" value="1"/>
</dbReference>
<protein>
    <recommendedName>
        <fullName evidence="3">Transcription factor TFIIIC triple barrel domain-containing protein</fullName>
    </recommendedName>
</protein>
<keyword evidence="2" id="KW-0812">Transmembrane</keyword>
<feature type="domain" description="Transcription factor TFIIIC triple barrel" evidence="3">
    <location>
        <begin position="14"/>
        <end position="198"/>
    </location>
</feature>
<evidence type="ECO:0000313" key="4">
    <source>
        <dbReference type="EMBL" id="KAK4213568.1"/>
    </source>
</evidence>
<sequence>MSNEDEWEYEYSTTETETYYLTLDLSIRDFLERRTDDIVHNTRAGYRVWYNPLFNAPEPVANRLESAKDTQDADDGDNADKDDQYLDKIGMPQAQGESEAPIDPLLTSQPAAEAGDQAAQSSKQPENIQILELHSKEPVVSYRNHVFRGQWAENIGTEMIFTRQFEKDKDPLPRIRDMGRNIHLLANSAARINFKEVDMIPREKYEASRRTETFESYENEDDIPERYRKNGGVYIHIGGDKSGQRQPQAHFLEDLIALKRKRGETDEVTVQPYETKQNKLMVDDVEEERRRRKLQVDHERSQRWRTIQKRDNDVSLGAEEHYVARRRKKYVSEPTVKKKRGRVKRAVTALVFFTTVVFLLWYIPAAIKPTAPDPEERKRDEEWVNSSPYWFDRQMCRWLGVCGIQHIRWDAPALPGPDGDDGRDLKLELMKLFALGWSTGRVYTGKSGSRPGWESAPVDLKRDEASTAKIMNEVPDYVLDYAPLVHLYSGENFWPSDIAEHIEHMVPFRGETKLNTSVDLEHLARLNAEKQTVFLTSEVNVESRPAWLHNRVGQPVPFDDDGDDTPDPDSDDDEEKWGWRDHKHPSSGTTWWDADKEHAPHRIADPRHKGDGRVRKPFQKRSTRGGGQHPMVGSFGDNDEDKNKPDHSGYSNGPAVLILVDKGGGIVDAFWFFFYSYNLGQTVLNIRFGNHVGDWEHCMLRFENGQPRAMFLSEHAGGQAYAWEALEKRPQKNGKPDRPVIYSAVGSHAMYASPGMHPYVLPFKMLKDLTDRGPLWDPALNNYAFWYDYEVDHREQSDPPEKERTSLTPAAKNPHLPTSWFHFEGYWGDDTYSLADRRQWRLFGEYHYTTGPLGPKFKNLERKKVCQMERCRLLYSIEAGKKAKWYS</sequence>
<evidence type="ECO:0000259" key="3">
    <source>
        <dbReference type="Pfam" id="PF10419"/>
    </source>
</evidence>
<keyword evidence="2" id="KW-1133">Transmembrane helix</keyword>
<feature type="region of interest" description="Disordered" evidence="1">
    <location>
        <begin position="64"/>
        <end position="84"/>
    </location>
</feature>
<feature type="compositionally biased region" description="Acidic residues" evidence="1">
    <location>
        <begin position="558"/>
        <end position="575"/>
    </location>
</feature>
<reference evidence="4" key="1">
    <citation type="journal article" date="2023" name="Mol. Phylogenet. Evol.">
        <title>Genome-scale phylogeny and comparative genomics of the fungal order Sordariales.</title>
        <authorList>
            <person name="Hensen N."/>
            <person name="Bonometti L."/>
            <person name="Westerberg I."/>
            <person name="Brannstrom I.O."/>
            <person name="Guillou S."/>
            <person name="Cros-Aarteil S."/>
            <person name="Calhoun S."/>
            <person name="Haridas S."/>
            <person name="Kuo A."/>
            <person name="Mondo S."/>
            <person name="Pangilinan J."/>
            <person name="Riley R."/>
            <person name="LaButti K."/>
            <person name="Andreopoulos B."/>
            <person name="Lipzen A."/>
            <person name="Chen C."/>
            <person name="Yan M."/>
            <person name="Daum C."/>
            <person name="Ng V."/>
            <person name="Clum A."/>
            <person name="Steindorff A."/>
            <person name="Ohm R.A."/>
            <person name="Martin F."/>
            <person name="Silar P."/>
            <person name="Natvig D.O."/>
            <person name="Lalanne C."/>
            <person name="Gautier V."/>
            <person name="Ament-Velasquez S.L."/>
            <person name="Kruys A."/>
            <person name="Hutchinson M.I."/>
            <person name="Powell A.J."/>
            <person name="Barry K."/>
            <person name="Miller A.N."/>
            <person name="Grigoriev I.V."/>
            <person name="Debuchy R."/>
            <person name="Gladieux P."/>
            <person name="Hiltunen Thoren M."/>
            <person name="Johannesson H."/>
        </authorList>
    </citation>
    <scope>NUCLEOTIDE SEQUENCE</scope>
    <source>
        <strain evidence="4">PSN293</strain>
    </source>
</reference>
<feature type="compositionally biased region" description="Basic and acidic residues" evidence="1">
    <location>
        <begin position="593"/>
        <end position="614"/>
    </location>
</feature>
<reference evidence="4" key="2">
    <citation type="submission" date="2023-05" db="EMBL/GenBank/DDBJ databases">
        <authorList>
            <consortium name="Lawrence Berkeley National Laboratory"/>
            <person name="Steindorff A."/>
            <person name="Hensen N."/>
            <person name="Bonometti L."/>
            <person name="Westerberg I."/>
            <person name="Brannstrom I.O."/>
            <person name="Guillou S."/>
            <person name="Cros-Aarteil S."/>
            <person name="Calhoun S."/>
            <person name="Haridas S."/>
            <person name="Kuo A."/>
            <person name="Mondo S."/>
            <person name="Pangilinan J."/>
            <person name="Riley R."/>
            <person name="Labutti K."/>
            <person name="Andreopoulos B."/>
            <person name="Lipzen A."/>
            <person name="Chen C."/>
            <person name="Yanf M."/>
            <person name="Daum C."/>
            <person name="Ng V."/>
            <person name="Clum A."/>
            <person name="Ohm R."/>
            <person name="Martin F."/>
            <person name="Silar P."/>
            <person name="Natvig D."/>
            <person name="Lalanne C."/>
            <person name="Gautier V."/>
            <person name="Ament-Velasquez S.L."/>
            <person name="Kruys A."/>
            <person name="Hutchinson M.I."/>
            <person name="Powell A.J."/>
            <person name="Barry K."/>
            <person name="Miller A.N."/>
            <person name="Grigoriev I.V."/>
            <person name="Debuchy R."/>
            <person name="Gladieux P."/>
            <person name="Thoren M.H."/>
            <person name="Johannesson H."/>
        </authorList>
    </citation>
    <scope>NUCLEOTIDE SEQUENCE</scope>
    <source>
        <strain evidence="4">PSN293</strain>
    </source>
</reference>
<accession>A0AAN6Y7H9</accession>
<dbReference type="Proteomes" id="UP001301769">
    <property type="component" value="Unassembled WGS sequence"/>
</dbReference>
<dbReference type="PANTHER" id="PTHR48171">
    <property type="entry name" value="DUF946 FAMILY PROTEIN"/>
    <property type="match status" value="1"/>
</dbReference>
<feature type="transmembrane region" description="Helical" evidence="2">
    <location>
        <begin position="346"/>
        <end position="363"/>
    </location>
</feature>
<evidence type="ECO:0000313" key="5">
    <source>
        <dbReference type="Proteomes" id="UP001301769"/>
    </source>
</evidence>
<comment type="caution">
    <text evidence="4">The sequence shown here is derived from an EMBL/GenBank/DDBJ whole genome shotgun (WGS) entry which is preliminary data.</text>
</comment>
<dbReference type="Gene3D" id="2.60.40.4370">
    <property type="match status" value="1"/>
</dbReference>
<dbReference type="Pfam" id="PF06101">
    <property type="entry name" value="Vps62"/>
    <property type="match status" value="1"/>
</dbReference>
<dbReference type="InterPro" id="IPR019481">
    <property type="entry name" value="TFIIIC_triple_barrel"/>
</dbReference>
<proteinExistence type="predicted"/>
<name>A0AAN6Y7H9_9PEZI</name>
<evidence type="ECO:0000256" key="2">
    <source>
        <dbReference type="SAM" id="Phobius"/>
    </source>
</evidence>
<feature type="region of interest" description="Disordered" evidence="1">
    <location>
        <begin position="546"/>
        <end position="648"/>
    </location>
</feature>
<dbReference type="AlphaFoldDB" id="A0AAN6Y7H9"/>
<dbReference type="Pfam" id="PF10419">
    <property type="entry name" value="TFIIIC_sub6"/>
    <property type="match status" value="1"/>
</dbReference>
<evidence type="ECO:0000256" key="1">
    <source>
        <dbReference type="SAM" id="MobiDB-lite"/>
    </source>
</evidence>
<dbReference type="EMBL" id="MU858107">
    <property type="protein sequence ID" value="KAK4213568.1"/>
    <property type="molecule type" value="Genomic_DNA"/>
</dbReference>
<dbReference type="InterPro" id="IPR009291">
    <property type="entry name" value="Vps62"/>
</dbReference>
<keyword evidence="5" id="KW-1185">Reference proteome</keyword>
<organism evidence="4 5">
    <name type="scientific">Rhypophila decipiens</name>
    <dbReference type="NCBI Taxonomy" id="261697"/>
    <lineage>
        <taxon>Eukaryota</taxon>
        <taxon>Fungi</taxon>
        <taxon>Dikarya</taxon>
        <taxon>Ascomycota</taxon>
        <taxon>Pezizomycotina</taxon>
        <taxon>Sordariomycetes</taxon>
        <taxon>Sordariomycetidae</taxon>
        <taxon>Sordariales</taxon>
        <taxon>Naviculisporaceae</taxon>
        <taxon>Rhypophila</taxon>
    </lineage>
</organism>
<keyword evidence="2" id="KW-0472">Membrane</keyword>